<evidence type="ECO:0000313" key="4">
    <source>
        <dbReference type="Proteomes" id="UP000682733"/>
    </source>
</evidence>
<feature type="region of interest" description="Disordered" evidence="1">
    <location>
        <begin position="77"/>
        <end position="112"/>
    </location>
</feature>
<dbReference type="Proteomes" id="UP000677228">
    <property type="component" value="Unassembled WGS sequence"/>
</dbReference>
<organism evidence="3 4">
    <name type="scientific">Didymodactylos carnosus</name>
    <dbReference type="NCBI Taxonomy" id="1234261"/>
    <lineage>
        <taxon>Eukaryota</taxon>
        <taxon>Metazoa</taxon>
        <taxon>Spiralia</taxon>
        <taxon>Gnathifera</taxon>
        <taxon>Rotifera</taxon>
        <taxon>Eurotatoria</taxon>
        <taxon>Bdelloidea</taxon>
        <taxon>Philodinida</taxon>
        <taxon>Philodinidae</taxon>
        <taxon>Didymodactylos</taxon>
    </lineage>
</organism>
<accession>A0A8S2N2Y5</accession>
<gene>
    <name evidence="2" type="ORF">OVA965_LOCUS22344</name>
    <name evidence="3" type="ORF">TMI583_LOCUS23059</name>
</gene>
<evidence type="ECO:0000313" key="2">
    <source>
        <dbReference type="EMBL" id="CAF1166276.1"/>
    </source>
</evidence>
<evidence type="ECO:0008006" key="5">
    <source>
        <dbReference type="Google" id="ProtNLM"/>
    </source>
</evidence>
<dbReference type="EMBL" id="CAJNOK010012567">
    <property type="protein sequence ID" value="CAF1166276.1"/>
    <property type="molecule type" value="Genomic_DNA"/>
</dbReference>
<dbReference type="Proteomes" id="UP000682733">
    <property type="component" value="Unassembled WGS sequence"/>
</dbReference>
<comment type="caution">
    <text evidence="3">The sequence shown here is derived from an EMBL/GenBank/DDBJ whole genome shotgun (WGS) entry which is preliminary data.</text>
</comment>
<protein>
    <recommendedName>
        <fullName evidence="5">SWIM-type domain-containing protein</fullName>
    </recommendedName>
</protein>
<dbReference type="EMBL" id="CAJOBA010034092">
    <property type="protein sequence ID" value="CAF3977851.1"/>
    <property type="molecule type" value="Genomic_DNA"/>
</dbReference>
<sequence>MSLVLPDGYVLDTIGPFYGNENDAKICEQILTTMDRLREWCHVNDVMIVDCRFRDILTAFEELGFDSKMPAYPAQNMKQHTAEEANDSHLIPRNKERKSSRSRTGKSKSASSIFSGKLSSKSKWEKIDEADFDFPVLDLDDLRSLFLSVYQIKQSRSYTAEHLDDDGNYYIEIKPYENSLIRCAIRSRHSQSTKYYVWVEYSLSDTSEPIKCWYCQCKSSKRTVGCCAHVACIIWYLSYGRHHDFKLFRAHQRIRSSIQETYEP</sequence>
<evidence type="ECO:0000256" key="1">
    <source>
        <dbReference type="SAM" id="MobiDB-lite"/>
    </source>
</evidence>
<reference evidence="3" key="1">
    <citation type="submission" date="2021-02" db="EMBL/GenBank/DDBJ databases">
        <authorList>
            <person name="Nowell W R."/>
        </authorList>
    </citation>
    <scope>NUCLEOTIDE SEQUENCE</scope>
</reference>
<name>A0A8S2N2Y5_9BILA</name>
<dbReference type="AlphaFoldDB" id="A0A8S2N2Y5"/>
<proteinExistence type="predicted"/>
<evidence type="ECO:0000313" key="3">
    <source>
        <dbReference type="EMBL" id="CAF3977851.1"/>
    </source>
</evidence>